<dbReference type="Gene3D" id="3.30.950.30">
    <property type="entry name" value="Schlafen, AAA domain"/>
    <property type="match status" value="1"/>
</dbReference>
<name>A0A2N1PRR8_9BACT</name>
<organism evidence="2 3">
    <name type="scientific">Candidatus Wallbacteria bacterium HGW-Wallbacteria-1</name>
    <dbReference type="NCBI Taxonomy" id="2013854"/>
    <lineage>
        <taxon>Bacteria</taxon>
        <taxon>Candidatus Walliibacteriota</taxon>
    </lineage>
</organism>
<feature type="domain" description="Schlafen AlbA-2" evidence="1">
    <location>
        <begin position="27"/>
        <end position="140"/>
    </location>
</feature>
<dbReference type="InterPro" id="IPR038461">
    <property type="entry name" value="Schlafen_AlbA_2_dom_sf"/>
</dbReference>
<dbReference type="InterPro" id="IPR007421">
    <property type="entry name" value="Schlafen_AlbA_2_dom"/>
</dbReference>
<protein>
    <recommendedName>
        <fullName evidence="1">Schlafen AlbA-2 domain-containing protein</fullName>
    </recommendedName>
</protein>
<dbReference type="AlphaFoldDB" id="A0A2N1PRR8"/>
<dbReference type="Pfam" id="PF04326">
    <property type="entry name" value="SLFN_AlbA_2"/>
    <property type="match status" value="1"/>
</dbReference>
<accession>A0A2N1PRR8</accession>
<dbReference type="EMBL" id="PGXC01000003">
    <property type="protein sequence ID" value="PKK91027.1"/>
    <property type="molecule type" value="Genomic_DNA"/>
</dbReference>
<dbReference type="InterPro" id="IPR036388">
    <property type="entry name" value="WH-like_DNA-bd_sf"/>
</dbReference>
<gene>
    <name evidence="2" type="ORF">CVV64_04450</name>
</gene>
<dbReference type="Gene3D" id="1.10.10.10">
    <property type="entry name" value="Winged helix-like DNA-binding domain superfamily/Winged helix DNA-binding domain"/>
    <property type="match status" value="1"/>
</dbReference>
<sequence length="221" mass="24803">MKDSDPLKILLKKLQAGSVREIISAGESDHVEFKQILPRGIKVARVIVGFANTLGGVILVGVADDGRITGLANIPRVEKEMQYISDFLCSPPVKIEIYKITISGKRILAALVPESRKKPHKILKDGKDILYVKVGDKVLQASKETERMIRNEPLSQSRRNLGRDESAILKLLADNDRITIVAIRYSLNYSRRRAERALVSLVRKGVLYSHDINGDQFYTLR</sequence>
<dbReference type="PANTHER" id="PTHR30595:SF6">
    <property type="entry name" value="SCHLAFEN ALBA-2 DOMAIN-CONTAINING PROTEIN"/>
    <property type="match status" value="1"/>
</dbReference>
<evidence type="ECO:0000259" key="1">
    <source>
        <dbReference type="Pfam" id="PF04326"/>
    </source>
</evidence>
<reference evidence="2 3" key="1">
    <citation type="journal article" date="2017" name="ISME J.">
        <title>Potential for microbial H2 and metal transformations associated with novel bacteria and archaea in deep terrestrial subsurface sediments.</title>
        <authorList>
            <person name="Hernsdorf A.W."/>
            <person name="Amano Y."/>
            <person name="Miyakawa K."/>
            <person name="Ise K."/>
            <person name="Suzuki Y."/>
            <person name="Anantharaman K."/>
            <person name="Probst A."/>
            <person name="Burstein D."/>
            <person name="Thomas B.C."/>
            <person name="Banfield J.F."/>
        </authorList>
    </citation>
    <scope>NUCLEOTIDE SEQUENCE [LARGE SCALE GENOMIC DNA]</scope>
    <source>
        <strain evidence="2">HGW-Wallbacteria-1</strain>
    </source>
</reference>
<proteinExistence type="predicted"/>
<evidence type="ECO:0000313" key="2">
    <source>
        <dbReference type="EMBL" id="PKK91027.1"/>
    </source>
</evidence>
<evidence type="ECO:0000313" key="3">
    <source>
        <dbReference type="Proteomes" id="UP000233256"/>
    </source>
</evidence>
<comment type="caution">
    <text evidence="2">The sequence shown here is derived from an EMBL/GenBank/DDBJ whole genome shotgun (WGS) entry which is preliminary data.</text>
</comment>
<dbReference type="PANTHER" id="PTHR30595">
    <property type="entry name" value="GLPR-RELATED TRANSCRIPTIONAL REPRESSOR"/>
    <property type="match status" value="1"/>
</dbReference>
<dbReference type="Proteomes" id="UP000233256">
    <property type="component" value="Unassembled WGS sequence"/>
</dbReference>